<sequence>MINLENVHATQHEGAESIIGYLTWFSVPDQVVTLEKLQDLFDECDLDKEHLPTKILVHHAFRRATQIKDKRKTEHAGVHENYITREVACNLDGIIRHIVCETVDTKGKRLKYEEDAAILILERKSEIVKYYGMNAYAKALAKQAAIEFELYKKTVSVQTLRSIVQSLLQTMAPTPVRPSGGVYFVPKKFEEQINNMNRFLSVLDKGEGRAIPLINDEENRDMIRGKLLDHIGGTMDLCNKSLSGELKDHQVREVLDNAKRVLRDYTNYTSIISKDVTTMEDMIDQIRKSVITITEKF</sequence>
<keyword evidence="2" id="KW-1185">Reference proteome</keyword>
<dbReference type="Proteomes" id="UP001165962">
    <property type="component" value="Unassembled WGS sequence"/>
</dbReference>
<accession>A0ABX0JGZ9</accession>
<reference evidence="1" key="1">
    <citation type="submission" date="2020-03" db="EMBL/GenBank/DDBJ databases">
        <title>Draft sequencing of Paenibacilllus sp. S3N08.</title>
        <authorList>
            <person name="Kim D.-U."/>
        </authorList>
    </citation>
    <scope>NUCLEOTIDE SEQUENCE</scope>
    <source>
        <strain evidence="1">S3N08</strain>
    </source>
</reference>
<dbReference type="Pfam" id="PF20529">
    <property type="entry name" value="DUF6744"/>
    <property type="match status" value="1"/>
</dbReference>
<evidence type="ECO:0000313" key="2">
    <source>
        <dbReference type="Proteomes" id="UP001165962"/>
    </source>
</evidence>
<proteinExistence type="predicted"/>
<dbReference type="InterPro" id="IPR046632">
    <property type="entry name" value="DUF6744"/>
</dbReference>
<name>A0ABX0JGZ9_9BACL</name>
<organism evidence="1 2">
    <name type="scientific">Paenibacillus agricola</name>
    <dbReference type="NCBI Taxonomy" id="2716264"/>
    <lineage>
        <taxon>Bacteria</taxon>
        <taxon>Bacillati</taxon>
        <taxon>Bacillota</taxon>
        <taxon>Bacilli</taxon>
        <taxon>Bacillales</taxon>
        <taxon>Paenibacillaceae</taxon>
        <taxon>Paenibacillus</taxon>
    </lineage>
</organism>
<protein>
    <submittedName>
        <fullName evidence="1">Uncharacterized protein</fullName>
    </submittedName>
</protein>
<comment type="caution">
    <text evidence="1">The sequence shown here is derived from an EMBL/GenBank/DDBJ whole genome shotgun (WGS) entry which is preliminary data.</text>
</comment>
<dbReference type="EMBL" id="JAAOIW010000022">
    <property type="protein sequence ID" value="NHN34818.1"/>
    <property type="molecule type" value="Genomic_DNA"/>
</dbReference>
<evidence type="ECO:0000313" key="1">
    <source>
        <dbReference type="EMBL" id="NHN34818.1"/>
    </source>
</evidence>
<dbReference type="RefSeq" id="WP_166156480.1">
    <property type="nucleotide sequence ID" value="NZ_JAAOIW010000022.1"/>
</dbReference>
<gene>
    <name evidence="1" type="ORF">G9U52_34300</name>
</gene>